<dbReference type="EMBL" id="AB171849">
    <property type="protein sequence ID" value="BAE88912.1"/>
    <property type="molecule type" value="mRNA"/>
</dbReference>
<evidence type="ECO:0000313" key="1">
    <source>
        <dbReference type="EMBL" id="BAE88912.1"/>
    </source>
</evidence>
<dbReference type="AlphaFoldDB" id="I7GKU0"/>
<organism evidence="1">
    <name type="scientific">Macaca fascicularis</name>
    <name type="common">Crab-eating macaque</name>
    <name type="synonym">Cynomolgus monkey</name>
    <dbReference type="NCBI Taxonomy" id="9541"/>
    <lineage>
        <taxon>Eukaryota</taxon>
        <taxon>Metazoa</taxon>
        <taxon>Chordata</taxon>
        <taxon>Craniata</taxon>
        <taxon>Vertebrata</taxon>
        <taxon>Euteleostomi</taxon>
        <taxon>Mammalia</taxon>
        <taxon>Eutheria</taxon>
        <taxon>Euarchontoglires</taxon>
        <taxon>Primates</taxon>
        <taxon>Haplorrhini</taxon>
        <taxon>Catarrhini</taxon>
        <taxon>Cercopithecidae</taxon>
        <taxon>Cercopithecinae</taxon>
        <taxon>Macaca</taxon>
    </lineage>
</organism>
<sequence>MENHKRSRPHVFSVGRKNCLHQEHTLLGVRNKDLKWKLAKR</sequence>
<accession>I7GKU0</accession>
<proteinExistence type="evidence at transcript level"/>
<protein>
    <submittedName>
        <fullName evidence="1">Macaca fascicularis brain cDNA clone: QbsB-10089, similar to human amyotrophic lateral sclerosis 2 (juvenile) chromosomeregion, candidate 15 (ALS2CR15), mRNA, RefSeq: NM_138468.3</fullName>
    </submittedName>
</protein>
<name>I7GKU0_MACFA</name>
<reference evidence="1" key="1">
    <citation type="journal article" date="2007" name="PLoS Biol.">
        <title>Rate of evolution in brain-expressed genes in humans and other primates.</title>
        <authorList>
            <person name="Wang H.-Y."/>
            <person name="Chien H.-C."/>
            <person name="Osada N."/>
            <person name="Hashimoto K."/>
            <person name="Sugano S."/>
            <person name="Gojobori T."/>
            <person name="Chou C.-K."/>
            <person name="Tsai S.-F."/>
            <person name="Wu C.-I."/>
            <person name="Shen C.-K.J."/>
        </authorList>
    </citation>
    <scope>NUCLEOTIDE SEQUENCE</scope>
</reference>